<dbReference type="AlphaFoldDB" id="A0A1H1TD27"/>
<evidence type="ECO:0000313" key="2">
    <source>
        <dbReference type="Proteomes" id="UP000243904"/>
    </source>
</evidence>
<sequence>MIDEKRIFSGGLVVIPDGWQWNEAEIESNDQLNEGVLTLMVIGNDVVPVLIGTAFFVSADGYKGTAISAAHCFEHIKNVLYPNKPHHPTTPLEFLPPPTEVDLRQVKAVYIKDAQVHVCSIEIAVWDSETDLAVLTVLAPTDQPELFRAFFWIDDKIPSAGEQVAMIGVGEMKVHGDIEDPRKGRMERRLVVRIGYVEEVFEEATYLLKSPSVQTSIAIYSGMSGGLVARFAPPDNIKPFALISHAPEPQPVMDRSISGHSMGSILKAKLTFIEKDRQLVEIEINNIGVGKTDPVNEVE</sequence>
<dbReference type="EMBL" id="LT629750">
    <property type="protein sequence ID" value="SDS58068.1"/>
    <property type="molecule type" value="Genomic_DNA"/>
</dbReference>
<organism evidence="1 2">
    <name type="scientific">Bradyrhizobium canariense</name>
    <dbReference type="NCBI Taxonomy" id="255045"/>
    <lineage>
        <taxon>Bacteria</taxon>
        <taxon>Pseudomonadati</taxon>
        <taxon>Pseudomonadota</taxon>
        <taxon>Alphaproteobacteria</taxon>
        <taxon>Hyphomicrobiales</taxon>
        <taxon>Nitrobacteraceae</taxon>
        <taxon>Bradyrhizobium</taxon>
    </lineage>
</organism>
<dbReference type="RefSeq" id="WP_146687445.1">
    <property type="nucleotide sequence ID" value="NZ_LT629750.1"/>
</dbReference>
<reference evidence="2" key="1">
    <citation type="submission" date="2016-10" db="EMBL/GenBank/DDBJ databases">
        <authorList>
            <person name="Varghese N."/>
            <person name="Submissions S."/>
        </authorList>
    </citation>
    <scope>NUCLEOTIDE SEQUENCE [LARGE SCALE GENOMIC DNA]</scope>
    <source>
        <strain evidence="2">GAS369</strain>
    </source>
</reference>
<accession>A0A1H1TD27</accession>
<proteinExistence type="predicted"/>
<dbReference type="SUPFAM" id="SSF50494">
    <property type="entry name" value="Trypsin-like serine proteases"/>
    <property type="match status" value="1"/>
</dbReference>
<dbReference type="Pfam" id="PF13365">
    <property type="entry name" value="Trypsin_2"/>
    <property type="match status" value="1"/>
</dbReference>
<dbReference type="Proteomes" id="UP000243904">
    <property type="component" value="Chromosome I"/>
</dbReference>
<gene>
    <name evidence="1" type="ORF">SAMN05444158_2497</name>
</gene>
<dbReference type="InterPro" id="IPR009003">
    <property type="entry name" value="Peptidase_S1_PA"/>
</dbReference>
<name>A0A1H1TD27_9BRAD</name>
<keyword evidence="2" id="KW-1185">Reference proteome</keyword>
<protein>
    <submittedName>
        <fullName evidence="1">Trypsin-like peptidase domain-containing protein</fullName>
    </submittedName>
</protein>
<evidence type="ECO:0000313" key="1">
    <source>
        <dbReference type="EMBL" id="SDS58068.1"/>
    </source>
</evidence>